<evidence type="ECO:0000313" key="13">
    <source>
        <dbReference type="Proteomes" id="UP000298030"/>
    </source>
</evidence>
<dbReference type="PANTHER" id="PTHR46300:SF7">
    <property type="entry name" value="P450, PUTATIVE (EUROFUNG)-RELATED"/>
    <property type="match status" value="1"/>
</dbReference>
<dbReference type="PROSITE" id="PS00086">
    <property type="entry name" value="CYTOCHROME_P450"/>
    <property type="match status" value="1"/>
</dbReference>
<dbReference type="InterPro" id="IPR050364">
    <property type="entry name" value="Cytochrome_P450_fung"/>
</dbReference>
<keyword evidence="11" id="KW-0472">Membrane</keyword>
<dbReference type="PRINTS" id="PR00463">
    <property type="entry name" value="EP450I"/>
</dbReference>
<evidence type="ECO:0000256" key="8">
    <source>
        <dbReference type="ARBA" id="ARBA00023033"/>
    </source>
</evidence>
<organism evidence="12 13">
    <name type="scientific">Coprinellus micaceus</name>
    <name type="common">Glistening ink-cap mushroom</name>
    <name type="synonym">Coprinus micaceus</name>
    <dbReference type="NCBI Taxonomy" id="71717"/>
    <lineage>
        <taxon>Eukaryota</taxon>
        <taxon>Fungi</taxon>
        <taxon>Dikarya</taxon>
        <taxon>Basidiomycota</taxon>
        <taxon>Agaricomycotina</taxon>
        <taxon>Agaricomycetes</taxon>
        <taxon>Agaricomycetidae</taxon>
        <taxon>Agaricales</taxon>
        <taxon>Agaricineae</taxon>
        <taxon>Psathyrellaceae</taxon>
        <taxon>Coprinellus</taxon>
    </lineage>
</organism>
<dbReference type="InterPro" id="IPR001128">
    <property type="entry name" value="Cyt_P450"/>
</dbReference>
<feature type="transmembrane region" description="Helical" evidence="11">
    <location>
        <begin position="6"/>
        <end position="27"/>
    </location>
</feature>
<dbReference type="GO" id="GO:0020037">
    <property type="term" value="F:heme binding"/>
    <property type="evidence" value="ECO:0007669"/>
    <property type="project" value="InterPro"/>
</dbReference>
<dbReference type="Proteomes" id="UP000298030">
    <property type="component" value="Unassembled WGS sequence"/>
</dbReference>
<dbReference type="OrthoDB" id="2789670at2759"/>
<dbReference type="GO" id="GO:0004497">
    <property type="term" value="F:monooxygenase activity"/>
    <property type="evidence" value="ECO:0007669"/>
    <property type="project" value="UniProtKB-KW"/>
</dbReference>
<dbReference type="InterPro" id="IPR017972">
    <property type="entry name" value="Cyt_P450_CS"/>
</dbReference>
<comment type="similarity">
    <text evidence="3 10">Belongs to the cytochrome P450 family.</text>
</comment>
<keyword evidence="5 9" id="KW-0479">Metal-binding</keyword>
<comment type="cofactor">
    <cofactor evidence="1 9">
        <name>heme</name>
        <dbReference type="ChEBI" id="CHEBI:30413"/>
    </cofactor>
</comment>
<evidence type="ECO:0000256" key="2">
    <source>
        <dbReference type="ARBA" id="ARBA00005179"/>
    </source>
</evidence>
<evidence type="ECO:0000256" key="10">
    <source>
        <dbReference type="RuleBase" id="RU000461"/>
    </source>
</evidence>
<sequence length="522" mass="58455">MYDSLTATYAPSVGVALASIVVFALLVRWKRSSKSAPKSLPLPPGPKRLPILGNLLQLPQVRPWEEYQKMSQVYGDIMYLEALGQPIILLNSLSRATEIYDKRAVTFSDRPYLPVLDIMEMNWSFGLMQYGPEWRKHRRPFHQLVSGSVLPKSYPIFNEETLVLLRKLRDAPCGFKGHIQHFFGAIIMRMSYGFDDTEKNKELIHDAEILMSAFADAALPGRYIVNNLPFLRYIPSWFPGAGWKRFCRYVATVNQKVLYDSFEDVKKDLRNGVRSAYPSMATTLLDEMPEEDAPERRELESIARISCASGYAAGADTTVSSATGLLLVLAMHPEVQKRAQIEVDGATGGKRLPLMSDREKLPYVNALVKELGRWYTVVPLGLAHVAAEDAEYDGYLIPKGTFVMTNSWSILHDPKIYENPMEFNPDRFLKDGQLDPSIPDPTTSGAFGYGRRVCPGRALSGETLFLMAASVLATFDVLPPKDEKTGLPVYLELETLNSVIASPLPFKCDIRIRSGECASILQ</sequence>
<comment type="caution">
    <text evidence="12">The sequence shown here is derived from an EMBL/GenBank/DDBJ whole genome shotgun (WGS) entry which is preliminary data.</text>
</comment>
<keyword evidence="8 10" id="KW-0503">Monooxygenase</keyword>
<evidence type="ECO:0000256" key="5">
    <source>
        <dbReference type="ARBA" id="ARBA00022723"/>
    </source>
</evidence>
<dbReference type="InterPro" id="IPR036396">
    <property type="entry name" value="Cyt_P450_sf"/>
</dbReference>
<dbReference type="CDD" id="cd11065">
    <property type="entry name" value="CYP64-like"/>
    <property type="match status" value="1"/>
</dbReference>
<dbReference type="GO" id="GO:0005506">
    <property type="term" value="F:iron ion binding"/>
    <property type="evidence" value="ECO:0007669"/>
    <property type="project" value="InterPro"/>
</dbReference>
<name>A0A4Y7T1H5_COPMI</name>
<dbReference type="AlphaFoldDB" id="A0A4Y7T1H5"/>
<dbReference type="GO" id="GO:0016705">
    <property type="term" value="F:oxidoreductase activity, acting on paired donors, with incorporation or reduction of molecular oxygen"/>
    <property type="evidence" value="ECO:0007669"/>
    <property type="project" value="InterPro"/>
</dbReference>
<evidence type="ECO:0000256" key="4">
    <source>
        <dbReference type="ARBA" id="ARBA00022617"/>
    </source>
</evidence>
<dbReference type="Pfam" id="PF00067">
    <property type="entry name" value="p450"/>
    <property type="match status" value="1"/>
</dbReference>
<proteinExistence type="inferred from homology"/>
<dbReference type="InterPro" id="IPR002401">
    <property type="entry name" value="Cyt_P450_E_grp-I"/>
</dbReference>
<keyword evidence="11" id="KW-1133">Transmembrane helix</keyword>
<dbReference type="SUPFAM" id="SSF48264">
    <property type="entry name" value="Cytochrome P450"/>
    <property type="match status" value="1"/>
</dbReference>
<keyword evidence="11" id="KW-0812">Transmembrane</keyword>
<evidence type="ECO:0000256" key="6">
    <source>
        <dbReference type="ARBA" id="ARBA00023002"/>
    </source>
</evidence>
<evidence type="ECO:0000256" key="11">
    <source>
        <dbReference type="SAM" id="Phobius"/>
    </source>
</evidence>
<evidence type="ECO:0000313" key="12">
    <source>
        <dbReference type="EMBL" id="TEB28003.1"/>
    </source>
</evidence>
<feature type="binding site" description="axial binding residue" evidence="9">
    <location>
        <position position="454"/>
    </location>
    <ligand>
        <name>heme</name>
        <dbReference type="ChEBI" id="CHEBI:30413"/>
    </ligand>
    <ligandPart>
        <name>Fe</name>
        <dbReference type="ChEBI" id="CHEBI:18248"/>
    </ligandPart>
</feature>
<keyword evidence="6 10" id="KW-0560">Oxidoreductase</keyword>
<dbReference type="PANTHER" id="PTHR46300">
    <property type="entry name" value="P450, PUTATIVE (EUROFUNG)-RELATED-RELATED"/>
    <property type="match status" value="1"/>
</dbReference>
<comment type="pathway">
    <text evidence="2">Secondary metabolite biosynthesis.</text>
</comment>
<evidence type="ECO:0000256" key="9">
    <source>
        <dbReference type="PIRSR" id="PIRSR602401-1"/>
    </source>
</evidence>
<dbReference type="STRING" id="71717.A0A4Y7T1H5"/>
<evidence type="ECO:0000256" key="7">
    <source>
        <dbReference type="ARBA" id="ARBA00023004"/>
    </source>
</evidence>
<dbReference type="EMBL" id="QPFP01000035">
    <property type="protein sequence ID" value="TEB28003.1"/>
    <property type="molecule type" value="Genomic_DNA"/>
</dbReference>
<keyword evidence="7 9" id="KW-0408">Iron</keyword>
<gene>
    <name evidence="12" type="ORF">FA13DRAFT_825451</name>
</gene>
<protein>
    <submittedName>
        <fullName evidence="12">O-methylsterigmatocystin oxidoreductase</fullName>
    </submittedName>
</protein>
<accession>A0A4Y7T1H5</accession>
<reference evidence="12 13" key="1">
    <citation type="journal article" date="2019" name="Nat. Ecol. Evol.">
        <title>Megaphylogeny resolves global patterns of mushroom evolution.</title>
        <authorList>
            <person name="Varga T."/>
            <person name="Krizsan K."/>
            <person name="Foldi C."/>
            <person name="Dima B."/>
            <person name="Sanchez-Garcia M."/>
            <person name="Sanchez-Ramirez S."/>
            <person name="Szollosi G.J."/>
            <person name="Szarkandi J.G."/>
            <person name="Papp V."/>
            <person name="Albert L."/>
            <person name="Andreopoulos W."/>
            <person name="Angelini C."/>
            <person name="Antonin V."/>
            <person name="Barry K.W."/>
            <person name="Bougher N.L."/>
            <person name="Buchanan P."/>
            <person name="Buyck B."/>
            <person name="Bense V."/>
            <person name="Catcheside P."/>
            <person name="Chovatia M."/>
            <person name="Cooper J."/>
            <person name="Damon W."/>
            <person name="Desjardin D."/>
            <person name="Finy P."/>
            <person name="Geml J."/>
            <person name="Haridas S."/>
            <person name="Hughes K."/>
            <person name="Justo A."/>
            <person name="Karasinski D."/>
            <person name="Kautmanova I."/>
            <person name="Kiss B."/>
            <person name="Kocsube S."/>
            <person name="Kotiranta H."/>
            <person name="LaButti K.M."/>
            <person name="Lechner B.E."/>
            <person name="Liimatainen K."/>
            <person name="Lipzen A."/>
            <person name="Lukacs Z."/>
            <person name="Mihaltcheva S."/>
            <person name="Morgado L.N."/>
            <person name="Niskanen T."/>
            <person name="Noordeloos M.E."/>
            <person name="Ohm R.A."/>
            <person name="Ortiz-Santana B."/>
            <person name="Ovrebo C."/>
            <person name="Racz N."/>
            <person name="Riley R."/>
            <person name="Savchenko A."/>
            <person name="Shiryaev A."/>
            <person name="Soop K."/>
            <person name="Spirin V."/>
            <person name="Szebenyi C."/>
            <person name="Tomsovsky M."/>
            <person name="Tulloss R.E."/>
            <person name="Uehling J."/>
            <person name="Grigoriev I.V."/>
            <person name="Vagvolgyi C."/>
            <person name="Papp T."/>
            <person name="Martin F.M."/>
            <person name="Miettinen O."/>
            <person name="Hibbett D.S."/>
            <person name="Nagy L.G."/>
        </authorList>
    </citation>
    <scope>NUCLEOTIDE SEQUENCE [LARGE SCALE GENOMIC DNA]</scope>
    <source>
        <strain evidence="12 13">FP101781</strain>
    </source>
</reference>
<keyword evidence="4 9" id="KW-0349">Heme</keyword>
<dbReference type="Gene3D" id="1.10.630.10">
    <property type="entry name" value="Cytochrome P450"/>
    <property type="match status" value="1"/>
</dbReference>
<evidence type="ECO:0000256" key="3">
    <source>
        <dbReference type="ARBA" id="ARBA00010617"/>
    </source>
</evidence>
<evidence type="ECO:0000256" key="1">
    <source>
        <dbReference type="ARBA" id="ARBA00001971"/>
    </source>
</evidence>
<keyword evidence="13" id="KW-1185">Reference proteome</keyword>